<sequence length="123" mass="13608">MGEINRQTLIINSDVRASAERVHAEARARTLNVSPILQSAPYANFTVAVLPSGSKYGWAADQQYMQRVHDLIDWLAERRSDPGEDYVVCEYALVNFGEGMAAEQSINLPPHVMRHSGAGHDEA</sequence>
<dbReference type="AlphaFoldDB" id="A0AAE3XD03"/>
<comment type="caution">
    <text evidence="1">The sequence shown here is derived from an EMBL/GenBank/DDBJ whole genome shotgun (WGS) entry which is preliminary data.</text>
</comment>
<reference evidence="1" key="1">
    <citation type="submission" date="2023-07" db="EMBL/GenBank/DDBJ databases">
        <title>Sorghum-associated microbial communities from plants grown in Nebraska, USA.</title>
        <authorList>
            <person name="Schachtman D."/>
        </authorList>
    </citation>
    <scope>NUCLEOTIDE SEQUENCE</scope>
    <source>
        <strain evidence="1">BE330</strain>
    </source>
</reference>
<organism evidence="1 2">
    <name type="scientific">Deinococcus soli</name>
    <name type="common">ex Cha et al. 2016</name>
    <dbReference type="NCBI Taxonomy" id="1309411"/>
    <lineage>
        <taxon>Bacteria</taxon>
        <taxon>Thermotogati</taxon>
        <taxon>Deinococcota</taxon>
        <taxon>Deinococci</taxon>
        <taxon>Deinococcales</taxon>
        <taxon>Deinococcaceae</taxon>
        <taxon>Deinococcus</taxon>
    </lineage>
</organism>
<protein>
    <submittedName>
        <fullName evidence="1">Orotidine-5'-phosphate decarboxylase</fullName>
    </submittedName>
</protein>
<dbReference type="EMBL" id="JAVDQK010000004">
    <property type="protein sequence ID" value="MDR6218237.1"/>
    <property type="molecule type" value="Genomic_DNA"/>
</dbReference>
<dbReference type="RefSeq" id="WP_309854516.1">
    <property type="nucleotide sequence ID" value="NZ_JAVDQJ010000005.1"/>
</dbReference>
<accession>A0AAE3XD03</accession>
<evidence type="ECO:0000313" key="1">
    <source>
        <dbReference type="EMBL" id="MDR6218237.1"/>
    </source>
</evidence>
<proteinExistence type="predicted"/>
<name>A0AAE3XD03_9DEIO</name>
<dbReference type="Proteomes" id="UP001185331">
    <property type="component" value="Unassembled WGS sequence"/>
</dbReference>
<evidence type="ECO:0000313" key="2">
    <source>
        <dbReference type="Proteomes" id="UP001185331"/>
    </source>
</evidence>
<gene>
    <name evidence="1" type="ORF">J2Y00_001800</name>
</gene>